<name>A0A1M6LWF9_9CLOT</name>
<dbReference type="Proteomes" id="UP000184310">
    <property type="component" value="Unassembled WGS sequence"/>
</dbReference>
<reference evidence="1 2" key="1">
    <citation type="submission" date="2016-11" db="EMBL/GenBank/DDBJ databases">
        <authorList>
            <person name="Jaros S."/>
            <person name="Januszkiewicz K."/>
            <person name="Wedrychowicz H."/>
        </authorList>
    </citation>
    <scope>NUCLEOTIDE SEQUENCE [LARGE SCALE GENOMIC DNA]</scope>
    <source>
        <strain evidence="1 2">DSM 21758</strain>
    </source>
</reference>
<organism evidence="1 2">
    <name type="scientific">Clostridium cavendishii DSM 21758</name>
    <dbReference type="NCBI Taxonomy" id="1121302"/>
    <lineage>
        <taxon>Bacteria</taxon>
        <taxon>Bacillati</taxon>
        <taxon>Bacillota</taxon>
        <taxon>Clostridia</taxon>
        <taxon>Eubacteriales</taxon>
        <taxon>Clostridiaceae</taxon>
        <taxon>Clostridium</taxon>
    </lineage>
</organism>
<gene>
    <name evidence="1" type="ORF">SAMN02745163_02517</name>
</gene>
<dbReference type="EMBL" id="FQZB01000010">
    <property type="protein sequence ID" value="SHJ75491.1"/>
    <property type="molecule type" value="Genomic_DNA"/>
</dbReference>
<accession>A0A1M6LWF9</accession>
<evidence type="ECO:0000313" key="2">
    <source>
        <dbReference type="Proteomes" id="UP000184310"/>
    </source>
</evidence>
<keyword evidence="2" id="KW-1185">Reference proteome</keyword>
<dbReference type="AlphaFoldDB" id="A0A1M6LWF9"/>
<sequence length="53" mass="6319">MNEELVKLLNEYKETERCMEMGMNWLNEKEYAKGKLDIVKTIIADLERLSQKV</sequence>
<protein>
    <submittedName>
        <fullName evidence="1">Uncharacterized protein</fullName>
    </submittedName>
</protein>
<evidence type="ECO:0000313" key="1">
    <source>
        <dbReference type="EMBL" id="SHJ75491.1"/>
    </source>
</evidence>
<proteinExistence type="predicted"/>
<dbReference type="RefSeq" id="WP_200802863.1">
    <property type="nucleotide sequence ID" value="NZ_FQZB01000010.1"/>
</dbReference>